<keyword evidence="2" id="KW-1185">Reference proteome</keyword>
<sequence length="36" mass="4533">MHWCSGLHSKYCMFRYCFDMSVCRRFHIKHRQNKVP</sequence>
<accession>A0ABY7DXK0</accession>
<proteinExistence type="predicted"/>
<evidence type="ECO:0000313" key="1">
    <source>
        <dbReference type="EMBL" id="WAR02465.1"/>
    </source>
</evidence>
<protein>
    <submittedName>
        <fullName evidence="1">Uncharacterized protein</fullName>
    </submittedName>
</protein>
<reference evidence="1" key="1">
    <citation type="submission" date="2022-11" db="EMBL/GenBank/DDBJ databases">
        <title>Centuries of genome instability and evolution in soft-shell clam transmissible cancer (bioRxiv).</title>
        <authorList>
            <person name="Hart S.F.M."/>
            <person name="Yonemitsu M.A."/>
            <person name="Giersch R.M."/>
            <person name="Beal B.F."/>
            <person name="Arriagada G."/>
            <person name="Davis B.W."/>
            <person name="Ostrander E.A."/>
            <person name="Goff S.P."/>
            <person name="Metzger M.J."/>
        </authorList>
    </citation>
    <scope>NUCLEOTIDE SEQUENCE</scope>
    <source>
        <strain evidence="1">MELC-2E11</strain>
        <tissue evidence="1">Siphon/mantle</tissue>
    </source>
</reference>
<gene>
    <name evidence="1" type="ORF">MAR_009023</name>
</gene>
<dbReference type="EMBL" id="CP111015">
    <property type="protein sequence ID" value="WAR02465.1"/>
    <property type="molecule type" value="Genomic_DNA"/>
</dbReference>
<evidence type="ECO:0000313" key="2">
    <source>
        <dbReference type="Proteomes" id="UP001164746"/>
    </source>
</evidence>
<dbReference type="Proteomes" id="UP001164746">
    <property type="component" value="Chromosome 4"/>
</dbReference>
<name>A0ABY7DXK0_MYAAR</name>
<organism evidence="1 2">
    <name type="scientific">Mya arenaria</name>
    <name type="common">Soft-shell clam</name>
    <dbReference type="NCBI Taxonomy" id="6604"/>
    <lineage>
        <taxon>Eukaryota</taxon>
        <taxon>Metazoa</taxon>
        <taxon>Spiralia</taxon>
        <taxon>Lophotrochozoa</taxon>
        <taxon>Mollusca</taxon>
        <taxon>Bivalvia</taxon>
        <taxon>Autobranchia</taxon>
        <taxon>Heteroconchia</taxon>
        <taxon>Euheterodonta</taxon>
        <taxon>Imparidentia</taxon>
        <taxon>Neoheterodontei</taxon>
        <taxon>Myida</taxon>
        <taxon>Myoidea</taxon>
        <taxon>Myidae</taxon>
        <taxon>Mya</taxon>
    </lineage>
</organism>